<sequence>MATIPAMFSNLRERLICHASGGPVSLAELCLSNKFQASTQFDCSASMDVDVSPFAIRVVNARADGCPRLPCDSAKRAHAASVPREWDVDRSFTYIPIRVQAYSPLSPSLHPLSQSSTPAVPAANSAPLPLVRCHLTLPCHASHECRLTPPHHTDVNALALYRFDALFPHLATIAPKEQQAVRVQPIEKCKLEEYFGPHSAGLS</sequence>
<dbReference type="EMBL" id="JARJCW010000070">
    <property type="protein sequence ID" value="KAJ7199054.1"/>
    <property type="molecule type" value="Genomic_DNA"/>
</dbReference>
<keyword evidence="2" id="KW-1185">Reference proteome</keyword>
<proteinExistence type="predicted"/>
<dbReference type="AlphaFoldDB" id="A0AAD6V0I3"/>
<organism evidence="1 2">
    <name type="scientific">Mycena pura</name>
    <dbReference type="NCBI Taxonomy" id="153505"/>
    <lineage>
        <taxon>Eukaryota</taxon>
        <taxon>Fungi</taxon>
        <taxon>Dikarya</taxon>
        <taxon>Basidiomycota</taxon>
        <taxon>Agaricomycotina</taxon>
        <taxon>Agaricomycetes</taxon>
        <taxon>Agaricomycetidae</taxon>
        <taxon>Agaricales</taxon>
        <taxon>Marasmiineae</taxon>
        <taxon>Mycenaceae</taxon>
        <taxon>Mycena</taxon>
    </lineage>
</organism>
<dbReference type="Proteomes" id="UP001219525">
    <property type="component" value="Unassembled WGS sequence"/>
</dbReference>
<gene>
    <name evidence="1" type="ORF">GGX14DRAFT_401688</name>
</gene>
<accession>A0AAD6V0I3</accession>
<protein>
    <submittedName>
        <fullName evidence="1">Uncharacterized protein</fullName>
    </submittedName>
</protein>
<name>A0AAD6V0I3_9AGAR</name>
<comment type="caution">
    <text evidence="1">The sequence shown here is derived from an EMBL/GenBank/DDBJ whole genome shotgun (WGS) entry which is preliminary data.</text>
</comment>
<evidence type="ECO:0000313" key="1">
    <source>
        <dbReference type="EMBL" id="KAJ7199054.1"/>
    </source>
</evidence>
<evidence type="ECO:0000313" key="2">
    <source>
        <dbReference type="Proteomes" id="UP001219525"/>
    </source>
</evidence>
<reference evidence="1" key="1">
    <citation type="submission" date="2023-03" db="EMBL/GenBank/DDBJ databases">
        <title>Massive genome expansion in bonnet fungi (Mycena s.s.) driven by repeated elements and novel gene families across ecological guilds.</title>
        <authorList>
            <consortium name="Lawrence Berkeley National Laboratory"/>
            <person name="Harder C.B."/>
            <person name="Miyauchi S."/>
            <person name="Viragh M."/>
            <person name="Kuo A."/>
            <person name="Thoen E."/>
            <person name="Andreopoulos B."/>
            <person name="Lu D."/>
            <person name="Skrede I."/>
            <person name="Drula E."/>
            <person name="Henrissat B."/>
            <person name="Morin E."/>
            <person name="Kohler A."/>
            <person name="Barry K."/>
            <person name="LaButti K."/>
            <person name="Morin E."/>
            <person name="Salamov A."/>
            <person name="Lipzen A."/>
            <person name="Mereny Z."/>
            <person name="Hegedus B."/>
            <person name="Baldrian P."/>
            <person name="Stursova M."/>
            <person name="Weitz H."/>
            <person name="Taylor A."/>
            <person name="Grigoriev I.V."/>
            <person name="Nagy L.G."/>
            <person name="Martin F."/>
            <person name="Kauserud H."/>
        </authorList>
    </citation>
    <scope>NUCLEOTIDE SEQUENCE</scope>
    <source>
        <strain evidence="1">9144</strain>
    </source>
</reference>